<dbReference type="PANTHER" id="PTHR10210:SF32">
    <property type="entry name" value="RIBOSE-PHOSPHATE PYROPHOSPHOKINASE 2"/>
    <property type="match status" value="1"/>
</dbReference>
<dbReference type="RefSeq" id="WP_048094586.1">
    <property type="nucleotide sequence ID" value="NZ_CP011267.1"/>
</dbReference>
<dbReference type="InterPro" id="IPR029057">
    <property type="entry name" value="PRTase-like"/>
</dbReference>
<dbReference type="EMBL" id="CP011267">
    <property type="protein sequence ID" value="AKG92098.1"/>
    <property type="molecule type" value="Genomic_DNA"/>
</dbReference>
<dbReference type="Proteomes" id="UP000034723">
    <property type="component" value="Chromosome"/>
</dbReference>
<keyword evidence="3 8" id="KW-0545">Nucleotide biosynthesis</keyword>
<evidence type="ECO:0000256" key="8">
    <source>
        <dbReference type="RuleBase" id="RU004324"/>
    </source>
</evidence>
<dbReference type="GO" id="GO:0004749">
    <property type="term" value="F:ribose phosphate diphosphokinase activity"/>
    <property type="evidence" value="ECO:0007669"/>
    <property type="project" value="UniProtKB-EC"/>
</dbReference>
<dbReference type="STRING" id="113653.GAH_00557"/>
<dbReference type="Gene3D" id="3.40.50.2020">
    <property type="match status" value="2"/>
</dbReference>
<dbReference type="GO" id="GO:0016301">
    <property type="term" value="F:kinase activity"/>
    <property type="evidence" value="ECO:0007669"/>
    <property type="project" value="UniProtKB-KW"/>
</dbReference>
<dbReference type="SUPFAM" id="SSF53271">
    <property type="entry name" value="PRTase-like"/>
    <property type="match status" value="2"/>
</dbReference>
<dbReference type="SMART" id="SM01400">
    <property type="entry name" value="Pribosyltran_N"/>
    <property type="match status" value="1"/>
</dbReference>
<evidence type="ECO:0000259" key="10">
    <source>
        <dbReference type="Pfam" id="PF13793"/>
    </source>
</evidence>
<evidence type="ECO:0000313" key="12">
    <source>
        <dbReference type="Proteomes" id="UP000034723"/>
    </source>
</evidence>
<dbReference type="OrthoDB" id="371997at2157"/>
<feature type="domain" description="Phosphoribosyltransferase" evidence="9">
    <location>
        <begin position="136"/>
        <end position="236"/>
    </location>
</feature>
<gene>
    <name evidence="11" type="ORF">GAH_00557</name>
</gene>
<keyword evidence="6" id="KW-0067">ATP-binding</keyword>
<dbReference type="NCBIfam" id="TIGR01251">
    <property type="entry name" value="ribP_PPkin"/>
    <property type="match status" value="1"/>
</dbReference>
<name>A0A0F7IGU9_9EURY</name>
<protein>
    <recommendedName>
        <fullName evidence="1">ribose-phosphate diphosphokinase</fullName>
        <ecNumber evidence="1">2.7.6.1</ecNumber>
    </recommendedName>
</protein>
<keyword evidence="5 11" id="KW-0418">Kinase</keyword>
<evidence type="ECO:0000256" key="2">
    <source>
        <dbReference type="ARBA" id="ARBA00022679"/>
    </source>
</evidence>
<accession>A0A0F7IGU9</accession>
<evidence type="ECO:0000256" key="7">
    <source>
        <dbReference type="ARBA" id="ARBA00049535"/>
    </source>
</evidence>
<keyword evidence="12" id="KW-1185">Reference proteome</keyword>
<evidence type="ECO:0000256" key="4">
    <source>
        <dbReference type="ARBA" id="ARBA00022741"/>
    </source>
</evidence>
<dbReference type="GO" id="GO:0006015">
    <property type="term" value="P:5-phosphoribose 1-diphosphate biosynthetic process"/>
    <property type="evidence" value="ECO:0007669"/>
    <property type="project" value="TreeGrafter"/>
</dbReference>
<evidence type="ECO:0000259" key="9">
    <source>
        <dbReference type="Pfam" id="PF00156"/>
    </source>
</evidence>
<comment type="catalytic activity">
    <reaction evidence="7">
        <text>D-ribose 5-phosphate + ATP = 5-phospho-alpha-D-ribose 1-diphosphate + AMP + H(+)</text>
        <dbReference type="Rhea" id="RHEA:15609"/>
        <dbReference type="ChEBI" id="CHEBI:15378"/>
        <dbReference type="ChEBI" id="CHEBI:30616"/>
        <dbReference type="ChEBI" id="CHEBI:58017"/>
        <dbReference type="ChEBI" id="CHEBI:78346"/>
        <dbReference type="ChEBI" id="CHEBI:456215"/>
        <dbReference type="EC" id="2.7.6.1"/>
    </reaction>
</comment>
<dbReference type="InterPro" id="IPR029099">
    <property type="entry name" value="Pribosyltran_N"/>
</dbReference>
<evidence type="ECO:0000256" key="6">
    <source>
        <dbReference type="ARBA" id="ARBA00022840"/>
    </source>
</evidence>
<dbReference type="InterPro" id="IPR005946">
    <property type="entry name" value="Rib-P_diPkinase"/>
</dbReference>
<dbReference type="GO" id="GO:0006164">
    <property type="term" value="P:purine nucleotide biosynthetic process"/>
    <property type="evidence" value="ECO:0007669"/>
    <property type="project" value="TreeGrafter"/>
</dbReference>
<dbReference type="InterPro" id="IPR000836">
    <property type="entry name" value="PRTase_dom"/>
</dbReference>
<dbReference type="PANTHER" id="PTHR10210">
    <property type="entry name" value="RIBOSE-PHOSPHATE DIPHOSPHOKINASE FAMILY MEMBER"/>
    <property type="match status" value="1"/>
</dbReference>
<dbReference type="Pfam" id="PF13793">
    <property type="entry name" value="Pribosyltran_N"/>
    <property type="match status" value="1"/>
</dbReference>
<dbReference type="KEGG" id="gah:GAH_00557"/>
<dbReference type="AlphaFoldDB" id="A0A0F7IGU9"/>
<dbReference type="GeneID" id="24803139"/>
<dbReference type="GO" id="GO:0002189">
    <property type="term" value="C:ribose phosphate diphosphokinase complex"/>
    <property type="evidence" value="ECO:0007669"/>
    <property type="project" value="TreeGrafter"/>
</dbReference>
<dbReference type="HOGENOM" id="CLU_033546_2_2_2"/>
<feature type="domain" description="Ribose-phosphate pyrophosphokinase N-terminal" evidence="10">
    <location>
        <begin position="7"/>
        <end position="95"/>
    </location>
</feature>
<proteinExistence type="inferred from homology"/>
<dbReference type="InParanoid" id="A0A0F7IGU9"/>
<organism evidence="11 12">
    <name type="scientific">Geoglobus ahangari</name>
    <dbReference type="NCBI Taxonomy" id="113653"/>
    <lineage>
        <taxon>Archaea</taxon>
        <taxon>Methanobacteriati</taxon>
        <taxon>Methanobacteriota</taxon>
        <taxon>Archaeoglobi</taxon>
        <taxon>Archaeoglobales</taxon>
        <taxon>Archaeoglobaceae</taxon>
        <taxon>Geoglobus</taxon>
    </lineage>
</organism>
<evidence type="ECO:0000313" key="11">
    <source>
        <dbReference type="EMBL" id="AKG92098.1"/>
    </source>
</evidence>
<dbReference type="EC" id="2.7.6.1" evidence="1"/>
<comment type="similarity">
    <text evidence="8">Belongs to the ribose-phosphate pyrophosphokinase family.</text>
</comment>
<dbReference type="Pfam" id="PF00156">
    <property type="entry name" value="Pribosyltran"/>
    <property type="match status" value="1"/>
</dbReference>
<sequence length="278" mass="30635">MKLIPGTNGEIAVKIGRFLGESPDFIQIEKLPYGEKYVRIPFDVGREVAVVNTFFPNPDEILFESRLIGEILRERGAEEIVLVAPYLAYSRRRTAIYGEAKSLETVMDILGVFDRIVAVDFYGHVSSVECISAMPLLAEYIEEEFDLKDPVVLGPDEFSTNWLDAFSEKLGAETAVIKKIRIDAKNVVVSKIEADVRGRDVVIADDIIATGATVIQSAKKLRSMGAKRIFVAVTHALLDKEVYASILKSGIEEVIATDTVLSPVSRVSVAEMIAGLLR</sequence>
<dbReference type="GO" id="GO:0000287">
    <property type="term" value="F:magnesium ion binding"/>
    <property type="evidence" value="ECO:0007669"/>
    <property type="project" value="InterPro"/>
</dbReference>
<dbReference type="GO" id="GO:0005524">
    <property type="term" value="F:ATP binding"/>
    <property type="evidence" value="ECO:0007669"/>
    <property type="project" value="UniProtKB-KW"/>
</dbReference>
<keyword evidence="4" id="KW-0547">Nucleotide-binding</keyword>
<evidence type="ECO:0000256" key="1">
    <source>
        <dbReference type="ARBA" id="ARBA00013247"/>
    </source>
</evidence>
<keyword evidence="2 11" id="KW-0808">Transferase</keyword>
<reference evidence="11 12" key="1">
    <citation type="submission" date="2015-04" db="EMBL/GenBank/DDBJ databases">
        <title>The complete genome sequence of the hyperthermophilic, obligate iron-reducing archaeon Geoglobus ahangari strain 234T.</title>
        <authorList>
            <person name="Manzella M.P."/>
            <person name="Holmes D.E."/>
            <person name="Rocheleau J.M."/>
            <person name="Chung A."/>
            <person name="Reguera G."/>
            <person name="Kashefi K."/>
        </authorList>
    </citation>
    <scope>NUCLEOTIDE SEQUENCE [LARGE SCALE GENOMIC DNA]</scope>
    <source>
        <strain evidence="11 12">234</strain>
    </source>
</reference>
<evidence type="ECO:0000256" key="3">
    <source>
        <dbReference type="ARBA" id="ARBA00022727"/>
    </source>
</evidence>
<dbReference type="GO" id="GO:0005737">
    <property type="term" value="C:cytoplasm"/>
    <property type="evidence" value="ECO:0007669"/>
    <property type="project" value="TreeGrafter"/>
</dbReference>
<evidence type="ECO:0000256" key="5">
    <source>
        <dbReference type="ARBA" id="ARBA00022777"/>
    </source>
</evidence>
<dbReference type="CDD" id="cd06223">
    <property type="entry name" value="PRTases_typeI"/>
    <property type="match status" value="1"/>
</dbReference>